<evidence type="ECO:0000256" key="16">
    <source>
        <dbReference type="SAM" id="Phobius"/>
    </source>
</evidence>
<protein>
    <submittedName>
        <fullName evidence="18">TonB-dependent siderophore receptor</fullName>
    </submittedName>
</protein>
<organism evidence="18 19">
    <name type="scientific">Gluconobacter cadivus</name>
    <dbReference type="NCBI Taxonomy" id="2728101"/>
    <lineage>
        <taxon>Bacteria</taxon>
        <taxon>Pseudomonadati</taxon>
        <taxon>Pseudomonadota</taxon>
        <taxon>Alphaproteobacteria</taxon>
        <taxon>Acetobacterales</taxon>
        <taxon>Acetobacteraceae</taxon>
        <taxon>Gluconobacter</taxon>
    </lineage>
</organism>
<dbReference type="Gene3D" id="3.55.50.30">
    <property type="match status" value="1"/>
</dbReference>
<reference evidence="19" key="1">
    <citation type="submission" date="2020-04" db="EMBL/GenBank/DDBJ databases">
        <title>Description of novel Gluconacetobacter.</title>
        <authorList>
            <person name="Sombolestani A."/>
        </authorList>
    </citation>
    <scope>NUCLEOTIDE SEQUENCE [LARGE SCALE GENOMIC DNA]</scope>
    <source>
        <strain evidence="19">LMG 1745</strain>
    </source>
</reference>
<dbReference type="PANTHER" id="PTHR32552:SF68">
    <property type="entry name" value="FERRICHROME OUTER MEMBRANE TRANSPORTER_PHAGE RECEPTOR"/>
    <property type="match status" value="1"/>
</dbReference>
<evidence type="ECO:0000256" key="1">
    <source>
        <dbReference type="ARBA" id="ARBA00004571"/>
    </source>
</evidence>
<keyword evidence="7" id="KW-0732">Signal</keyword>
<dbReference type="Pfam" id="PF00593">
    <property type="entry name" value="TonB_dep_Rec_b-barrel"/>
    <property type="match status" value="1"/>
</dbReference>
<evidence type="ECO:0000256" key="10">
    <source>
        <dbReference type="ARBA" id="ARBA00023077"/>
    </source>
</evidence>
<dbReference type="CDD" id="cd01347">
    <property type="entry name" value="ligand_gated_channel"/>
    <property type="match status" value="1"/>
</dbReference>
<keyword evidence="12 18" id="KW-0675">Receptor</keyword>
<keyword evidence="16" id="KW-1133">Transmembrane helix</keyword>
<dbReference type="PROSITE" id="PS52016">
    <property type="entry name" value="TONB_DEPENDENT_REC_3"/>
    <property type="match status" value="1"/>
</dbReference>
<evidence type="ECO:0000256" key="4">
    <source>
        <dbReference type="ARBA" id="ARBA00022452"/>
    </source>
</evidence>
<dbReference type="InterPro" id="IPR000531">
    <property type="entry name" value="Beta-barrel_TonB"/>
</dbReference>
<feature type="transmembrane region" description="Helical" evidence="16">
    <location>
        <begin position="38"/>
        <end position="59"/>
    </location>
</feature>
<keyword evidence="5" id="KW-0410">Iron transport</keyword>
<evidence type="ECO:0000259" key="17">
    <source>
        <dbReference type="SMART" id="SM00965"/>
    </source>
</evidence>
<dbReference type="SUPFAM" id="SSF56935">
    <property type="entry name" value="Porins"/>
    <property type="match status" value="1"/>
</dbReference>
<dbReference type="InterPro" id="IPR036942">
    <property type="entry name" value="Beta-barrel_TonB_sf"/>
</dbReference>
<dbReference type="InterPro" id="IPR010105">
    <property type="entry name" value="TonB_sidphr_rcpt"/>
</dbReference>
<evidence type="ECO:0000256" key="12">
    <source>
        <dbReference type="ARBA" id="ARBA00023170"/>
    </source>
</evidence>
<evidence type="ECO:0000256" key="15">
    <source>
        <dbReference type="RuleBase" id="RU003357"/>
    </source>
</evidence>
<keyword evidence="13 14" id="KW-0998">Cell outer membrane</keyword>
<dbReference type="InterPro" id="IPR011662">
    <property type="entry name" value="Secretin/TonB_short_N"/>
</dbReference>
<dbReference type="PANTHER" id="PTHR32552">
    <property type="entry name" value="FERRICHROME IRON RECEPTOR-RELATED"/>
    <property type="match status" value="1"/>
</dbReference>
<keyword evidence="10 15" id="KW-0798">TonB box</keyword>
<reference evidence="18 19" key="2">
    <citation type="submission" date="2020-11" db="EMBL/GenBank/DDBJ databases">
        <title>Description of novel Gluconobacter species.</title>
        <authorList>
            <person name="Cleenwerck I."/>
            <person name="Cnockaert M."/>
            <person name="Borremans W."/>
            <person name="Wieme A.D."/>
            <person name="De Vuyst L."/>
            <person name="Vandamme P."/>
        </authorList>
    </citation>
    <scope>NUCLEOTIDE SEQUENCE [LARGE SCALE GENOMIC DNA]</scope>
    <source>
        <strain evidence="18 19">LMG 1745</strain>
    </source>
</reference>
<keyword evidence="9" id="KW-0406">Ion transport</keyword>
<comment type="subcellular location">
    <subcellularLocation>
        <location evidence="1 14">Cell outer membrane</location>
        <topology evidence="1 14">Multi-pass membrane protein</topology>
    </subcellularLocation>
</comment>
<evidence type="ECO:0000256" key="14">
    <source>
        <dbReference type="PROSITE-ProRule" id="PRU01360"/>
    </source>
</evidence>
<dbReference type="Pfam" id="PF07715">
    <property type="entry name" value="Plug"/>
    <property type="match status" value="1"/>
</dbReference>
<dbReference type="NCBIfam" id="TIGR01783">
    <property type="entry name" value="TonB-siderophor"/>
    <property type="match status" value="1"/>
</dbReference>
<evidence type="ECO:0000256" key="11">
    <source>
        <dbReference type="ARBA" id="ARBA00023136"/>
    </source>
</evidence>
<comment type="similarity">
    <text evidence="2 14 15">Belongs to the TonB-dependent receptor family.</text>
</comment>
<dbReference type="InterPro" id="IPR037066">
    <property type="entry name" value="Plug_dom_sf"/>
</dbReference>
<evidence type="ECO:0000256" key="7">
    <source>
        <dbReference type="ARBA" id="ARBA00022729"/>
    </source>
</evidence>
<keyword evidence="4 14" id="KW-1134">Transmembrane beta strand</keyword>
<gene>
    <name evidence="18" type="ORF">HKD19_13720</name>
</gene>
<dbReference type="SMART" id="SM00965">
    <property type="entry name" value="STN"/>
    <property type="match status" value="1"/>
</dbReference>
<evidence type="ECO:0000256" key="13">
    <source>
        <dbReference type="ARBA" id="ARBA00023237"/>
    </source>
</evidence>
<evidence type="ECO:0000256" key="9">
    <source>
        <dbReference type="ARBA" id="ARBA00023065"/>
    </source>
</evidence>
<evidence type="ECO:0000256" key="6">
    <source>
        <dbReference type="ARBA" id="ARBA00022692"/>
    </source>
</evidence>
<dbReference type="InterPro" id="IPR012910">
    <property type="entry name" value="Plug_dom"/>
</dbReference>
<evidence type="ECO:0000313" key="19">
    <source>
        <dbReference type="Proteomes" id="UP000662701"/>
    </source>
</evidence>
<evidence type="ECO:0000256" key="3">
    <source>
        <dbReference type="ARBA" id="ARBA00022448"/>
    </source>
</evidence>
<dbReference type="EMBL" id="JABCQH010000017">
    <property type="protein sequence ID" value="MBF0889596.1"/>
    <property type="molecule type" value="Genomic_DNA"/>
</dbReference>
<sequence length="844" mass="93402">MRCILNKDATLLKPTKPCENPLTERSFEKSSSLSIRSILIFAGVTGTLGVSTGALAAPLQLSQSQSYTIPAMPLDKALEVLGKKAGLQITYDPALTSGKTSQPVMGAKDASAALQQLLSASGLNYRRPQQDTIVIQKASAVPAIRLGPVRVGGRVSRNSDPQSAYGPGVGLVATRSASATRTDTAMIETPKSIYVVTRKQMDDLQPQSIAEALRYTPGVVTSPGNVLSSSPSSDTFQPVHQRGFESYTFVDGLLNGTSVTDPFFLDRIEALSGPSSVMYGQSTPGGLINMTLKRPTTTARHEVNVGFGNYGRYEGQLDFGGPLNKKRNVLYRVVALGNTQGSQVDYQHYKRVAIQGDLEWKIDDRTSITLIGQFAYSPQTISGAYVPAYGSALSSPLGHIPVNRYYGDPSFDRNWDREYLGEVLLHHDFSQNMQFNSTVRYDGQADSHCNLQLDTVDLANKTISRYATCNNNNNGRSVQMTSNLSYKISTGQVRHNLLVGVDYRTQAEDGRSKFSFGNVPSISITDPKYNQYTMSDYISATQGKFTHYHYQYSQYAIYFQDQIKWRKFYLTLAGRQDWNSYGARHIFNRPFTWNAGINYVSSVGLAPYFNYSTSFMPQTGSIYNHQVLRQADPLNGHQWEAGLKYQIPHIQTFFTAAYYDVKENNVLVSDPDFPNYDLEIGQVRSRGVELSANANLAEGLDLTASYSYSRPVNSKTDLTADTIGGETVSLLHRTLVYQPKHTASAFIDYRFPTSLAPGLSINFGVRYIGSAWGDEANSFRNPAYVLFDSGLNYNFAQTFPSLKGLHVRLSMTNSTNKTYTSCGGLDTCQYGEQRRIFGLIGYRW</sequence>
<dbReference type="Gene3D" id="2.170.130.10">
    <property type="entry name" value="TonB-dependent receptor, plug domain"/>
    <property type="match status" value="1"/>
</dbReference>
<evidence type="ECO:0000313" key="18">
    <source>
        <dbReference type="EMBL" id="MBF0889596.1"/>
    </source>
</evidence>
<evidence type="ECO:0000256" key="5">
    <source>
        <dbReference type="ARBA" id="ARBA00022496"/>
    </source>
</evidence>
<feature type="domain" description="Secretin/TonB short N-terminal" evidence="17">
    <location>
        <begin position="87"/>
        <end position="138"/>
    </location>
</feature>
<dbReference type="InterPro" id="IPR039426">
    <property type="entry name" value="TonB-dep_rcpt-like"/>
</dbReference>
<evidence type="ECO:0000256" key="8">
    <source>
        <dbReference type="ARBA" id="ARBA00023004"/>
    </source>
</evidence>
<keyword evidence="6 14" id="KW-0812">Transmembrane</keyword>
<keyword evidence="19" id="KW-1185">Reference proteome</keyword>
<dbReference type="Pfam" id="PF07660">
    <property type="entry name" value="STN"/>
    <property type="match status" value="1"/>
</dbReference>
<proteinExistence type="inferred from homology"/>
<name>A0ABR9YZK0_9PROT</name>
<evidence type="ECO:0000256" key="2">
    <source>
        <dbReference type="ARBA" id="ARBA00009810"/>
    </source>
</evidence>
<keyword evidence="8" id="KW-0408">Iron</keyword>
<dbReference type="Gene3D" id="2.40.170.20">
    <property type="entry name" value="TonB-dependent receptor, beta-barrel domain"/>
    <property type="match status" value="1"/>
</dbReference>
<comment type="caution">
    <text evidence="18">The sequence shown here is derived from an EMBL/GenBank/DDBJ whole genome shotgun (WGS) entry which is preliminary data.</text>
</comment>
<keyword evidence="11 14" id="KW-0472">Membrane</keyword>
<keyword evidence="3 14" id="KW-0813">Transport</keyword>
<dbReference type="Proteomes" id="UP000662701">
    <property type="component" value="Unassembled WGS sequence"/>
</dbReference>
<accession>A0ABR9YZK0</accession>